<evidence type="ECO:0000313" key="3">
    <source>
        <dbReference type="Proteomes" id="UP001158576"/>
    </source>
</evidence>
<organism evidence="2 3">
    <name type="scientific">Oikopleura dioica</name>
    <name type="common">Tunicate</name>
    <dbReference type="NCBI Taxonomy" id="34765"/>
    <lineage>
        <taxon>Eukaryota</taxon>
        <taxon>Metazoa</taxon>
        <taxon>Chordata</taxon>
        <taxon>Tunicata</taxon>
        <taxon>Appendicularia</taxon>
        <taxon>Copelata</taxon>
        <taxon>Oikopleuridae</taxon>
        <taxon>Oikopleura</taxon>
    </lineage>
</organism>
<gene>
    <name evidence="2" type="ORF">OKIOD_LOCUS8130</name>
</gene>
<sequence>MAQEQRGRSFRRSVSKLLGKLPLTKSNSSSSAASRKASLEKTPQAQIISPSIVSPNVQENIQPEICFDDFPDVPSHPVGSDEDF</sequence>
<feature type="compositionally biased region" description="Polar residues" evidence="1">
    <location>
        <begin position="41"/>
        <end position="61"/>
    </location>
</feature>
<feature type="compositionally biased region" description="Low complexity" evidence="1">
    <location>
        <begin position="20"/>
        <end position="36"/>
    </location>
</feature>
<accession>A0ABN7SH08</accession>
<name>A0ABN7SH08_OIKDI</name>
<dbReference type="EMBL" id="OU015569">
    <property type="protein sequence ID" value="CAG5099541.1"/>
    <property type="molecule type" value="Genomic_DNA"/>
</dbReference>
<protein>
    <submittedName>
        <fullName evidence="2">Oidioi.mRNA.OKI2018_I69.XSR.g16572.t1.cds</fullName>
    </submittedName>
</protein>
<keyword evidence="3" id="KW-1185">Reference proteome</keyword>
<evidence type="ECO:0000313" key="2">
    <source>
        <dbReference type="EMBL" id="CAG5099541.1"/>
    </source>
</evidence>
<proteinExistence type="predicted"/>
<feature type="region of interest" description="Disordered" evidence="1">
    <location>
        <begin position="1"/>
        <end position="84"/>
    </location>
</feature>
<evidence type="ECO:0000256" key="1">
    <source>
        <dbReference type="SAM" id="MobiDB-lite"/>
    </source>
</evidence>
<dbReference type="Proteomes" id="UP001158576">
    <property type="component" value="Chromosome XSR"/>
</dbReference>
<reference evidence="2 3" key="1">
    <citation type="submission" date="2021-04" db="EMBL/GenBank/DDBJ databases">
        <authorList>
            <person name="Bliznina A."/>
        </authorList>
    </citation>
    <scope>NUCLEOTIDE SEQUENCE [LARGE SCALE GENOMIC DNA]</scope>
</reference>